<comment type="caution">
    <text evidence="1">The sequence shown here is derived from an EMBL/GenBank/DDBJ whole genome shotgun (WGS) entry which is preliminary data.</text>
</comment>
<evidence type="ECO:0000313" key="2">
    <source>
        <dbReference type="Proteomes" id="UP000034051"/>
    </source>
</evidence>
<name>A0A0G1H737_9BACT</name>
<proteinExistence type="predicted"/>
<protein>
    <submittedName>
        <fullName evidence="1">Uncharacterized protein</fullName>
    </submittedName>
</protein>
<evidence type="ECO:0000313" key="1">
    <source>
        <dbReference type="EMBL" id="KKT43181.1"/>
    </source>
</evidence>
<dbReference type="Proteomes" id="UP000034051">
    <property type="component" value="Unassembled WGS sequence"/>
</dbReference>
<gene>
    <name evidence="1" type="ORF">UW32_C0002G0042</name>
</gene>
<reference evidence="1 2" key="1">
    <citation type="journal article" date="2015" name="Nature">
        <title>rRNA introns, odd ribosomes, and small enigmatic genomes across a large radiation of phyla.</title>
        <authorList>
            <person name="Brown C.T."/>
            <person name="Hug L.A."/>
            <person name="Thomas B.C."/>
            <person name="Sharon I."/>
            <person name="Castelle C.J."/>
            <person name="Singh A."/>
            <person name="Wilkins M.J."/>
            <person name="Williams K.H."/>
            <person name="Banfield J.F."/>
        </authorList>
    </citation>
    <scope>NUCLEOTIDE SEQUENCE [LARGE SCALE GENOMIC DNA]</scope>
</reference>
<organism evidence="1 2">
    <name type="scientific">Candidatus Wolfebacteria bacterium GW2011_GWE2_44_13</name>
    <dbReference type="NCBI Taxonomy" id="1619017"/>
    <lineage>
        <taxon>Bacteria</taxon>
        <taxon>Candidatus Wolfeibacteriota</taxon>
    </lineage>
</organism>
<dbReference type="AlphaFoldDB" id="A0A0G1H737"/>
<accession>A0A0G1H737</accession>
<sequence length="124" mass="14810">MKIKYRETDAFYKDLKKLLKKFVTLEADLRVAKTNAIEMYHIKNVDNESVFALQHFCSENVRVYKLKKFACKCLKGRGMKSGIRVIYAYYPKDYVVEFVEIYFKGVKENEDKERIKEYIKAIIE</sequence>
<dbReference type="EMBL" id="LCHW01000002">
    <property type="protein sequence ID" value="KKT43181.1"/>
    <property type="molecule type" value="Genomic_DNA"/>
</dbReference>